<reference evidence="1 2" key="1">
    <citation type="journal article" date="2023" name="Sci. Data">
        <title>Genome assembly of the Korean intertidal mud-creeper Batillaria attramentaria.</title>
        <authorList>
            <person name="Patra A.K."/>
            <person name="Ho P.T."/>
            <person name="Jun S."/>
            <person name="Lee S.J."/>
            <person name="Kim Y."/>
            <person name="Won Y.J."/>
        </authorList>
    </citation>
    <scope>NUCLEOTIDE SEQUENCE [LARGE SCALE GENOMIC DNA]</scope>
    <source>
        <strain evidence="1">Wonlab-2016</strain>
    </source>
</reference>
<keyword evidence="2" id="KW-1185">Reference proteome</keyword>
<evidence type="ECO:0000313" key="2">
    <source>
        <dbReference type="Proteomes" id="UP001519460"/>
    </source>
</evidence>
<dbReference type="AlphaFoldDB" id="A0ABD0LYK7"/>
<organism evidence="1 2">
    <name type="scientific">Batillaria attramentaria</name>
    <dbReference type="NCBI Taxonomy" id="370345"/>
    <lineage>
        <taxon>Eukaryota</taxon>
        <taxon>Metazoa</taxon>
        <taxon>Spiralia</taxon>
        <taxon>Lophotrochozoa</taxon>
        <taxon>Mollusca</taxon>
        <taxon>Gastropoda</taxon>
        <taxon>Caenogastropoda</taxon>
        <taxon>Sorbeoconcha</taxon>
        <taxon>Cerithioidea</taxon>
        <taxon>Batillariidae</taxon>
        <taxon>Batillaria</taxon>
    </lineage>
</organism>
<proteinExistence type="predicted"/>
<gene>
    <name evidence="1" type="ORF">BaRGS_00004497</name>
</gene>
<comment type="caution">
    <text evidence="1">The sequence shown here is derived from an EMBL/GenBank/DDBJ whole genome shotgun (WGS) entry which is preliminary data.</text>
</comment>
<name>A0ABD0LYK7_9CAEN</name>
<dbReference type="EMBL" id="JACVVK020000016">
    <property type="protein sequence ID" value="KAK7504193.1"/>
    <property type="molecule type" value="Genomic_DNA"/>
</dbReference>
<protein>
    <submittedName>
        <fullName evidence="1">Uncharacterized protein</fullName>
    </submittedName>
</protein>
<dbReference type="Proteomes" id="UP001519460">
    <property type="component" value="Unassembled WGS sequence"/>
</dbReference>
<evidence type="ECO:0000313" key="1">
    <source>
        <dbReference type="EMBL" id="KAK7504193.1"/>
    </source>
</evidence>
<accession>A0ABD0LYK7</accession>
<sequence>MLCVMRMRWLIQFENLPRLLRTRPHGQIAFPCLPPNNPPRVQYGTLQTAHKDLTSHHFDPATQFGKHFICPWRHTWIELSFITLGAFPLTRRHDVTAWHGCVTGYDGAALCKRRPDSGGGYEG</sequence>